<gene>
    <name evidence="1" type="ORF">C6N75_09750</name>
</gene>
<organism evidence="1 2">
    <name type="scientific">Streptomyces solincola</name>
    <dbReference type="NCBI Taxonomy" id="2100817"/>
    <lineage>
        <taxon>Bacteria</taxon>
        <taxon>Bacillati</taxon>
        <taxon>Actinomycetota</taxon>
        <taxon>Actinomycetes</taxon>
        <taxon>Kitasatosporales</taxon>
        <taxon>Streptomycetaceae</taxon>
        <taxon>Streptomyces</taxon>
    </lineage>
</organism>
<name>A0A2S9PY64_9ACTN</name>
<dbReference type="AlphaFoldDB" id="A0A2S9PY64"/>
<accession>A0A2S9PY64</accession>
<evidence type="ECO:0000313" key="2">
    <source>
        <dbReference type="Proteomes" id="UP000239322"/>
    </source>
</evidence>
<dbReference type="EMBL" id="PVLV01000121">
    <property type="protein sequence ID" value="PRH79358.1"/>
    <property type="molecule type" value="Genomic_DNA"/>
</dbReference>
<evidence type="ECO:0000313" key="1">
    <source>
        <dbReference type="EMBL" id="PRH79358.1"/>
    </source>
</evidence>
<keyword evidence="2" id="KW-1185">Reference proteome</keyword>
<reference evidence="1 2" key="1">
    <citation type="submission" date="2018-03" db="EMBL/GenBank/DDBJ databases">
        <title>Novel Streptomyces sp. from soil.</title>
        <authorList>
            <person name="Tan G.Y.A."/>
            <person name="Lee Z.Y."/>
        </authorList>
    </citation>
    <scope>NUCLEOTIDE SEQUENCE [LARGE SCALE GENOMIC DNA]</scope>
    <source>
        <strain evidence="1 2">ST5x</strain>
    </source>
</reference>
<sequence>MIIRQTVQVRFLGTDRLYTYAYDWDTSTEERALAVGDRVEVPPNFVQEDGGSGTVAALGSLYDGPLQNIVRRIPDA</sequence>
<dbReference type="Proteomes" id="UP000239322">
    <property type="component" value="Unassembled WGS sequence"/>
</dbReference>
<comment type="caution">
    <text evidence="1">The sequence shown here is derived from an EMBL/GenBank/DDBJ whole genome shotgun (WGS) entry which is preliminary data.</text>
</comment>
<proteinExistence type="predicted"/>
<protein>
    <submittedName>
        <fullName evidence="1">Uncharacterized protein</fullName>
    </submittedName>
</protein>